<sequence length="264" mass="30230">MKTKKKQVQKSVSSRESAGPDLSGSSSNNNATTSGEGNLAKQPELIPMENHYLTTILEIIYLFWPVNQQEITTIMSRRQQTIANITDQFFFDDDVYSNELSRDRRRYLNDEIAYLKLQLLYNAIMQGISHHESSDKAKRFTAVPLKLERAQKAFKILFGQDTTLYGRNQADIKEEAREKLEHLLYGKANSFELFIENFQELKAQAEITDEDDCLVRYLFRALPQALAQATKFYFSDNAGKDEITADFGGIKKVIATSEALFQQK</sequence>
<dbReference type="Proteomes" id="UP000014254">
    <property type="component" value="Unassembled WGS sequence"/>
</dbReference>
<gene>
    <name evidence="2" type="ORF">HMPREF1544_05009</name>
</gene>
<proteinExistence type="predicted"/>
<evidence type="ECO:0000256" key="1">
    <source>
        <dbReference type="SAM" id="MobiDB-lite"/>
    </source>
</evidence>
<reference evidence="3" key="1">
    <citation type="submission" date="2013-05" db="EMBL/GenBank/DDBJ databases">
        <title>The Genome sequence of Mucor circinelloides f. circinelloides 1006PhL.</title>
        <authorList>
            <consortium name="The Broad Institute Genomics Platform"/>
            <person name="Cuomo C."/>
            <person name="Earl A."/>
            <person name="Findley K."/>
            <person name="Lee S.C."/>
            <person name="Walker B."/>
            <person name="Young S."/>
            <person name="Zeng Q."/>
            <person name="Gargeya S."/>
            <person name="Fitzgerald M."/>
            <person name="Haas B."/>
            <person name="Abouelleil A."/>
            <person name="Allen A.W."/>
            <person name="Alvarado L."/>
            <person name="Arachchi H.M."/>
            <person name="Berlin A.M."/>
            <person name="Chapman S.B."/>
            <person name="Gainer-Dewar J."/>
            <person name="Goldberg J."/>
            <person name="Griggs A."/>
            <person name="Gujja S."/>
            <person name="Hansen M."/>
            <person name="Howarth C."/>
            <person name="Imamovic A."/>
            <person name="Ireland A."/>
            <person name="Larimer J."/>
            <person name="McCowan C."/>
            <person name="Murphy C."/>
            <person name="Pearson M."/>
            <person name="Poon T.W."/>
            <person name="Priest M."/>
            <person name="Roberts A."/>
            <person name="Saif S."/>
            <person name="Shea T."/>
            <person name="Sisk P."/>
            <person name="Sykes S."/>
            <person name="Wortman J."/>
            <person name="Nusbaum C."/>
            <person name="Birren B."/>
        </authorList>
    </citation>
    <scope>NUCLEOTIDE SEQUENCE [LARGE SCALE GENOMIC DNA]</scope>
    <source>
        <strain evidence="3">1006PhL</strain>
    </source>
</reference>
<dbReference type="AlphaFoldDB" id="S2JD18"/>
<accession>S2JD18</accession>
<feature type="region of interest" description="Disordered" evidence="1">
    <location>
        <begin position="1"/>
        <end position="42"/>
    </location>
</feature>
<name>S2JD18_MUCC1</name>
<dbReference type="InParanoid" id="S2JD18"/>
<evidence type="ECO:0000313" key="3">
    <source>
        <dbReference type="Proteomes" id="UP000014254"/>
    </source>
</evidence>
<dbReference type="OrthoDB" id="2288506at2759"/>
<evidence type="ECO:0000313" key="2">
    <source>
        <dbReference type="EMBL" id="EPB88176.1"/>
    </source>
</evidence>
<keyword evidence="3" id="KW-1185">Reference proteome</keyword>
<feature type="compositionally biased region" description="Low complexity" evidence="1">
    <location>
        <begin position="23"/>
        <end position="38"/>
    </location>
</feature>
<protein>
    <submittedName>
        <fullName evidence="2">Uncharacterized protein</fullName>
    </submittedName>
</protein>
<organism evidence="2 3">
    <name type="scientific">Mucor circinelloides f. circinelloides (strain 1006PhL)</name>
    <name type="common">Mucormycosis agent</name>
    <name type="synonym">Calyptromyces circinelloides</name>
    <dbReference type="NCBI Taxonomy" id="1220926"/>
    <lineage>
        <taxon>Eukaryota</taxon>
        <taxon>Fungi</taxon>
        <taxon>Fungi incertae sedis</taxon>
        <taxon>Mucoromycota</taxon>
        <taxon>Mucoromycotina</taxon>
        <taxon>Mucoromycetes</taxon>
        <taxon>Mucorales</taxon>
        <taxon>Mucorineae</taxon>
        <taxon>Mucoraceae</taxon>
        <taxon>Mucor</taxon>
    </lineage>
</organism>
<dbReference type="EMBL" id="KE123955">
    <property type="protein sequence ID" value="EPB88176.1"/>
    <property type="molecule type" value="Genomic_DNA"/>
</dbReference>
<dbReference type="VEuPathDB" id="FungiDB:HMPREF1544_05009"/>